<proteinExistence type="predicted"/>
<organism evidence="2 3">
    <name type="scientific">Nitrosomonas halophila</name>
    <dbReference type="NCBI Taxonomy" id="44576"/>
    <lineage>
        <taxon>Bacteria</taxon>
        <taxon>Pseudomonadati</taxon>
        <taxon>Pseudomonadota</taxon>
        <taxon>Betaproteobacteria</taxon>
        <taxon>Nitrosomonadales</taxon>
        <taxon>Nitrosomonadaceae</taxon>
        <taxon>Nitrosomonas</taxon>
    </lineage>
</organism>
<dbReference type="Proteomes" id="UP000198640">
    <property type="component" value="Unassembled WGS sequence"/>
</dbReference>
<dbReference type="SUPFAM" id="SSF111331">
    <property type="entry name" value="NAD kinase/diacylglycerol kinase-like"/>
    <property type="match status" value="1"/>
</dbReference>
<dbReference type="RefSeq" id="WP_245725197.1">
    <property type="nucleotide sequence ID" value="NZ_FNOY01000058.1"/>
</dbReference>
<feature type="domain" description="DAGKc" evidence="1">
    <location>
        <begin position="1"/>
        <end position="137"/>
    </location>
</feature>
<dbReference type="PROSITE" id="PS50146">
    <property type="entry name" value="DAGK"/>
    <property type="match status" value="1"/>
</dbReference>
<evidence type="ECO:0000313" key="3">
    <source>
        <dbReference type="Proteomes" id="UP000198640"/>
    </source>
</evidence>
<dbReference type="InterPro" id="IPR001206">
    <property type="entry name" value="Diacylglycerol_kinase_cat_dom"/>
</dbReference>
<dbReference type="Pfam" id="PF00781">
    <property type="entry name" value="DAGK_cat"/>
    <property type="match status" value="1"/>
</dbReference>
<accession>A0A1H3MBN4</accession>
<dbReference type="AlphaFoldDB" id="A0A1H3MBN4"/>
<keyword evidence="2" id="KW-0418">Kinase</keyword>
<dbReference type="InterPro" id="IPR017438">
    <property type="entry name" value="ATP-NAD_kinase_N"/>
</dbReference>
<dbReference type="GO" id="GO:0016301">
    <property type="term" value="F:kinase activity"/>
    <property type="evidence" value="ECO:0007669"/>
    <property type="project" value="UniProtKB-KW"/>
</dbReference>
<dbReference type="STRING" id="44576.SAMN05421881_105814"/>
<evidence type="ECO:0000313" key="2">
    <source>
        <dbReference type="EMBL" id="SDY73993.1"/>
    </source>
</evidence>
<gene>
    <name evidence="2" type="ORF">SAMN05421881_105814</name>
</gene>
<keyword evidence="3" id="KW-1185">Reference proteome</keyword>
<name>A0A1H3MBN4_9PROT</name>
<sequence length="316" mass="35031">MRAGLIYNPLGGQFRKRDPDIRRVLAEMTGITQIEAKDLSEFDRAVSQLLAEDIEWLIIIGGDGTLQGVINCLFAQRSVEKWPLLTIVPGGTTNMIALDLGMHGKPEQVLTRVKHSLGQSGQPALVSRPVLRIEQAGVKNVYGMLFGLGLIARGVRFSQSQVKQLGMTGNIFTLIIVLRSVIGTFLGRPQAEWAPVQISRADGKGAMQMETYTFALVSALERLLLGIRPYWGSEPAPLHTTFVRQNSKNFWTRIWLLVAGRGHGLKKADGYESYNTHSLEIWLDDEYIVDGELFHASSEHGPLRISADGPLLFRVL</sequence>
<protein>
    <submittedName>
        <fullName evidence="2">Diacylglycerol kinase catalytic domain-containing protein</fullName>
    </submittedName>
</protein>
<keyword evidence="2" id="KW-0808">Transferase</keyword>
<dbReference type="InterPro" id="IPR016064">
    <property type="entry name" value="NAD/diacylglycerol_kinase_sf"/>
</dbReference>
<dbReference type="Gene3D" id="3.40.50.10330">
    <property type="entry name" value="Probable inorganic polyphosphate/atp-NAD kinase, domain 1"/>
    <property type="match status" value="1"/>
</dbReference>
<evidence type="ECO:0000259" key="1">
    <source>
        <dbReference type="PROSITE" id="PS50146"/>
    </source>
</evidence>
<dbReference type="EMBL" id="FNOY01000058">
    <property type="protein sequence ID" value="SDY73993.1"/>
    <property type="molecule type" value="Genomic_DNA"/>
</dbReference>
<reference evidence="2 3" key="1">
    <citation type="submission" date="2016-10" db="EMBL/GenBank/DDBJ databases">
        <authorList>
            <person name="de Groot N.N."/>
        </authorList>
    </citation>
    <scope>NUCLEOTIDE SEQUENCE [LARGE SCALE GENOMIC DNA]</scope>
    <source>
        <strain evidence="2 3">Nm1</strain>
    </source>
</reference>